<comment type="caution">
    <text evidence="2">The sequence shown here is derived from an EMBL/GenBank/DDBJ whole genome shotgun (WGS) entry which is preliminary data.</text>
</comment>
<proteinExistence type="predicted"/>
<evidence type="ECO:0000256" key="1">
    <source>
        <dbReference type="SAM" id="MobiDB-lite"/>
    </source>
</evidence>
<keyword evidence="3" id="KW-1185">Reference proteome</keyword>
<dbReference type="AlphaFoldDB" id="A0A9P5P003"/>
<accession>A0A9P5P003</accession>
<feature type="compositionally biased region" description="Polar residues" evidence="1">
    <location>
        <begin position="1"/>
        <end position="37"/>
    </location>
</feature>
<reference evidence="2" key="1">
    <citation type="submission" date="2020-11" db="EMBL/GenBank/DDBJ databases">
        <authorList>
            <consortium name="DOE Joint Genome Institute"/>
            <person name="Ahrendt S."/>
            <person name="Riley R."/>
            <person name="Andreopoulos W."/>
            <person name="LaButti K."/>
            <person name="Pangilinan J."/>
            <person name="Ruiz-duenas F.J."/>
            <person name="Barrasa J.M."/>
            <person name="Sanchez-Garcia M."/>
            <person name="Camarero S."/>
            <person name="Miyauchi S."/>
            <person name="Serrano A."/>
            <person name="Linde D."/>
            <person name="Babiker R."/>
            <person name="Drula E."/>
            <person name="Ayuso-Fernandez I."/>
            <person name="Pacheco R."/>
            <person name="Padilla G."/>
            <person name="Ferreira P."/>
            <person name="Barriuso J."/>
            <person name="Kellner H."/>
            <person name="Castanera R."/>
            <person name="Alfaro M."/>
            <person name="Ramirez L."/>
            <person name="Pisabarro A.G."/>
            <person name="Kuo A."/>
            <person name="Tritt A."/>
            <person name="Lipzen A."/>
            <person name="He G."/>
            <person name="Yan M."/>
            <person name="Ng V."/>
            <person name="Cullen D."/>
            <person name="Martin F."/>
            <person name="Rosso M.-N."/>
            <person name="Henrissat B."/>
            <person name="Hibbett D."/>
            <person name="Martinez A.T."/>
            <person name="Grigoriev I.V."/>
        </authorList>
    </citation>
    <scope>NUCLEOTIDE SEQUENCE</scope>
    <source>
        <strain evidence="2">AH 44721</strain>
    </source>
</reference>
<sequence length="86" mass="9501">MVTVHCSSALSSNHVMDNSLQTESTTADGQGQGQQSKLDALRKLQEENRRLMSNNEALIADIMHEQDCEVERFARENAALSAENPV</sequence>
<name>A0A9P5P003_GYMJU</name>
<evidence type="ECO:0000313" key="3">
    <source>
        <dbReference type="Proteomes" id="UP000724874"/>
    </source>
</evidence>
<gene>
    <name evidence="2" type="ORF">CPB84DRAFT_1229255</name>
</gene>
<feature type="region of interest" description="Disordered" evidence="1">
    <location>
        <begin position="1"/>
        <end position="38"/>
    </location>
</feature>
<organism evidence="2 3">
    <name type="scientific">Gymnopilus junonius</name>
    <name type="common">Spectacular rustgill mushroom</name>
    <name type="synonym">Gymnopilus spectabilis subsp. junonius</name>
    <dbReference type="NCBI Taxonomy" id="109634"/>
    <lineage>
        <taxon>Eukaryota</taxon>
        <taxon>Fungi</taxon>
        <taxon>Dikarya</taxon>
        <taxon>Basidiomycota</taxon>
        <taxon>Agaricomycotina</taxon>
        <taxon>Agaricomycetes</taxon>
        <taxon>Agaricomycetidae</taxon>
        <taxon>Agaricales</taxon>
        <taxon>Agaricineae</taxon>
        <taxon>Hymenogastraceae</taxon>
        <taxon>Gymnopilus</taxon>
    </lineage>
</organism>
<dbReference type="Proteomes" id="UP000724874">
    <property type="component" value="Unassembled WGS sequence"/>
</dbReference>
<protein>
    <submittedName>
        <fullName evidence="2">Uncharacterized protein</fullName>
    </submittedName>
</protein>
<dbReference type="EMBL" id="JADNYJ010000006">
    <property type="protein sequence ID" value="KAF8910571.1"/>
    <property type="molecule type" value="Genomic_DNA"/>
</dbReference>
<evidence type="ECO:0000313" key="2">
    <source>
        <dbReference type="EMBL" id="KAF8910571.1"/>
    </source>
</evidence>